<reference evidence="5" key="1">
    <citation type="submission" date="2020-06" db="EMBL/GenBank/DDBJ databases">
        <title>Unique genomic features of the anaerobic methanotrophic archaea.</title>
        <authorList>
            <person name="Chadwick G.L."/>
            <person name="Skennerton C.T."/>
            <person name="Laso-Perez R."/>
            <person name="Leu A.O."/>
            <person name="Speth D.R."/>
            <person name="Yu H."/>
            <person name="Morgan-Lang C."/>
            <person name="Hatzenpichler R."/>
            <person name="Goudeau D."/>
            <person name="Malmstrom R."/>
            <person name="Brazelton W.J."/>
            <person name="Woyke T."/>
            <person name="Hallam S.J."/>
            <person name="Tyson G.W."/>
            <person name="Wegener G."/>
            <person name="Boetius A."/>
            <person name="Orphan V."/>
        </authorList>
    </citation>
    <scope>NUCLEOTIDE SEQUENCE</scope>
</reference>
<evidence type="ECO:0000259" key="2">
    <source>
        <dbReference type="Pfam" id="PF03050"/>
    </source>
</evidence>
<feature type="domain" description="Transposase IS66 central" evidence="2">
    <location>
        <begin position="157"/>
        <end position="435"/>
    </location>
</feature>
<dbReference type="PANTHER" id="PTHR33678">
    <property type="entry name" value="BLL1576 PROTEIN"/>
    <property type="match status" value="1"/>
</dbReference>
<accession>A0A7G9YV62</accession>
<evidence type="ECO:0000259" key="3">
    <source>
        <dbReference type="Pfam" id="PF13005"/>
    </source>
</evidence>
<dbReference type="Pfam" id="PF03050">
    <property type="entry name" value="DDE_Tnp_IS66"/>
    <property type="match status" value="1"/>
</dbReference>
<sequence length="479" mass="54180">MNIPTRDEIRAAYRQGEEAIIQLFERLIQELQAQQDRLNKNSKNSSKPPSSDGFKKHRTKSTRKTGSKKSGGQKGHKGHTLEPSENPDHTEVHKVGKCAMCGVTLEDTEVVGYQKRQVFDIPPIQLEVTEHQAEIKICSCCGTANTASFPHDVTASVQYGSRVKALAVYLNNYQFIPLERISEFFEDVVGHRPSEAITLQANVTCAESVKPANEAIKEQLINADVVNFDETGLQVENKLNWLHVACTPDLTYYNVHRKRGREAMDSIGILPEFGGTAVHDHWSPYFGYDNLKHSLCNAHHLRDTIFVYEQYGQEWAEKMSRCLIDIKEEVDLVREYSDHLDPEKIEAYEARYDEIIEYGLEMNLPPQKEPGKRGRAKQSPPKNLLDRLKEHKQEVLAFMYDFSVPFDNNQAERDVRMMKVKQKVSGTFRTAEGADVFCSIRGYISTARKNGCCVLDAIHDAFRGSPFIPSVGSIGLTQG</sequence>
<evidence type="ECO:0000259" key="4">
    <source>
        <dbReference type="Pfam" id="PF20042"/>
    </source>
</evidence>
<evidence type="ECO:0000256" key="1">
    <source>
        <dbReference type="SAM" id="MobiDB-lite"/>
    </source>
</evidence>
<dbReference type="InterPro" id="IPR004291">
    <property type="entry name" value="Transposase_IS66_central"/>
</dbReference>
<feature type="compositionally biased region" description="Low complexity" evidence="1">
    <location>
        <begin position="41"/>
        <end position="51"/>
    </location>
</feature>
<organism evidence="5">
    <name type="scientific">Candidatus Methanophagaceae archaeon ANME-1 ERB6</name>
    <dbReference type="NCBI Taxonomy" id="2759912"/>
    <lineage>
        <taxon>Archaea</taxon>
        <taxon>Methanobacteriati</taxon>
        <taxon>Methanobacteriota</taxon>
        <taxon>Stenosarchaea group</taxon>
        <taxon>Methanomicrobia</taxon>
        <taxon>Candidatus Methanophagales</taxon>
        <taxon>Candidatus Methanophagaceae</taxon>
    </lineage>
</organism>
<feature type="compositionally biased region" description="Basic and acidic residues" evidence="1">
    <location>
        <begin position="79"/>
        <end position="91"/>
    </location>
</feature>
<feature type="domain" description="Transposase IS66 zinc-finger binding" evidence="3">
    <location>
        <begin position="97"/>
        <end position="142"/>
    </location>
</feature>
<dbReference type="PANTHER" id="PTHR33678:SF1">
    <property type="entry name" value="BLL1576 PROTEIN"/>
    <property type="match status" value="1"/>
</dbReference>
<feature type="region of interest" description="Disordered" evidence="1">
    <location>
        <begin position="363"/>
        <end position="382"/>
    </location>
</feature>
<dbReference type="AlphaFoldDB" id="A0A7G9YV62"/>
<feature type="domain" description="DUF6444" evidence="4">
    <location>
        <begin position="21"/>
        <end position="80"/>
    </location>
</feature>
<dbReference type="Pfam" id="PF13005">
    <property type="entry name" value="zf-IS66"/>
    <property type="match status" value="1"/>
</dbReference>
<dbReference type="InterPro" id="IPR024474">
    <property type="entry name" value="Znf_dom_IS66"/>
</dbReference>
<gene>
    <name evidence="5" type="ORF">PJPOCDLN_00002</name>
</gene>
<dbReference type="InterPro" id="IPR052344">
    <property type="entry name" value="Transposase-related"/>
</dbReference>
<dbReference type="InterPro" id="IPR045618">
    <property type="entry name" value="DUF6444"/>
</dbReference>
<name>A0A7G9YV62_9EURY</name>
<feature type="region of interest" description="Disordered" evidence="1">
    <location>
        <begin position="34"/>
        <end position="91"/>
    </location>
</feature>
<dbReference type="EMBL" id="MT631485">
    <property type="protein sequence ID" value="QNO51896.1"/>
    <property type="molecule type" value="Genomic_DNA"/>
</dbReference>
<feature type="compositionally biased region" description="Basic residues" evidence="1">
    <location>
        <begin position="55"/>
        <end position="67"/>
    </location>
</feature>
<dbReference type="NCBIfam" id="NF033517">
    <property type="entry name" value="transpos_IS66"/>
    <property type="match status" value="1"/>
</dbReference>
<dbReference type="Pfam" id="PF20042">
    <property type="entry name" value="DUF6444"/>
    <property type="match status" value="1"/>
</dbReference>
<evidence type="ECO:0000313" key="5">
    <source>
        <dbReference type="EMBL" id="QNO51896.1"/>
    </source>
</evidence>
<protein>
    <submittedName>
        <fullName evidence="5">Uncharacterized protein</fullName>
    </submittedName>
</protein>
<proteinExistence type="predicted"/>